<evidence type="ECO:0000313" key="2">
    <source>
        <dbReference type="EMBL" id="MCQ8181470.1"/>
    </source>
</evidence>
<organism evidence="2 3">
    <name type="scientific">Methylomonas aurea</name>
    <dbReference type="NCBI Taxonomy" id="2952224"/>
    <lineage>
        <taxon>Bacteria</taxon>
        <taxon>Pseudomonadati</taxon>
        <taxon>Pseudomonadota</taxon>
        <taxon>Gammaproteobacteria</taxon>
        <taxon>Methylococcales</taxon>
        <taxon>Methylococcaceae</taxon>
        <taxon>Methylomonas</taxon>
    </lineage>
</organism>
<feature type="chain" id="PRO_5047018449" evidence="1">
    <location>
        <begin position="20"/>
        <end position="211"/>
    </location>
</feature>
<comment type="caution">
    <text evidence="2">The sequence shown here is derived from an EMBL/GenBank/DDBJ whole genome shotgun (WGS) entry which is preliminary data.</text>
</comment>
<dbReference type="PROSITE" id="PS51257">
    <property type="entry name" value="PROKAR_LIPOPROTEIN"/>
    <property type="match status" value="1"/>
</dbReference>
<feature type="signal peptide" evidence="1">
    <location>
        <begin position="1"/>
        <end position="19"/>
    </location>
</feature>
<evidence type="ECO:0000313" key="3">
    <source>
        <dbReference type="Proteomes" id="UP001524569"/>
    </source>
</evidence>
<dbReference type="InterPro" id="IPR011727">
    <property type="entry name" value="CHP02117"/>
</dbReference>
<name>A0ABT1UGX8_9GAMM</name>
<dbReference type="EMBL" id="JANIBM010000009">
    <property type="protein sequence ID" value="MCQ8181470.1"/>
    <property type="molecule type" value="Genomic_DNA"/>
</dbReference>
<accession>A0ABT1UGX8</accession>
<evidence type="ECO:0000256" key="1">
    <source>
        <dbReference type="SAM" id="SignalP"/>
    </source>
</evidence>
<keyword evidence="1" id="KW-0732">Signal</keyword>
<dbReference type="RefSeq" id="WP_256610757.1">
    <property type="nucleotide sequence ID" value="NZ_JANIBM010000009.1"/>
</dbReference>
<protein>
    <submittedName>
        <fullName evidence="2">DUF2459 domain-containing protein</fullName>
    </submittedName>
</protein>
<dbReference type="Proteomes" id="UP001524569">
    <property type="component" value="Unassembled WGS sequence"/>
</dbReference>
<proteinExistence type="predicted"/>
<reference evidence="2 3" key="1">
    <citation type="submission" date="2022-07" db="EMBL/GenBank/DDBJ databases">
        <title>Methylomonas rivi sp. nov., Methylomonas rosea sp. nov., Methylomonas aureus sp. nov. and Methylomonas subterranea sp. nov., four novel methanotrophs isolated from a freshwater creek and the deep terrestrial subsurface.</title>
        <authorList>
            <person name="Abin C."/>
            <person name="Sankaranarayanan K."/>
            <person name="Garner C."/>
            <person name="Sindelar R."/>
            <person name="Kotary K."/>
            <person name="Garner R."/>
            <person name="Barclay S."/>
            <person name="Lawson P."/>
            <person name="Krumholz L."/>
        </authorList>
    </citation>
    <scope>NUCLEOTIDE SEQUENCE [LARGE SCALE GENOMIC DNA]</scope>
    <source>
        <strain evidence="2 3">SURF-1</strain>
    </source>
</reference>
<dbReference type="Pfam" id="PF09601">
    <property type="entry name" value="DUF2459"/>
    <property type="match status" value="1"/>
</dbReference>
<gene>
    <name evidence="2" type="ORF">NP603_10155</name>
</gene>
<keyword evidence="3" id="KW-1185">Reference proteome</keyword>
<sequence>MLRRIACLFGALLLGAACSAPQKPLPAAAEPTLPVYLVGHGWHAGIAVPRTDLLPEAADFPGADYLEFGWGDREYYQAGDPGVGLLLQAACCSAGGVLHVAGVQGDIGRRFAGLETVRLEIPRSGFVALVAFIRASFQRDAGAAKALPLRRGSTAASWFYPAAGGFHLFNNCNTWVARGLEAAGYSLGWPLPFTTGQLLARARRLEAAAPP</sequence>